<dbReference type="InterPro" id="IPR007219">
    <property type="entry name" value="XnlR_reg_dom"/>
</dbReference>
<organism evidence="17 18">
    <name type="scientific">Aspergillus lentulus</name>
    <dbReference type="NCBI Taxonomy" id="293939"/>
    <lineage>
        <taxon>Eukaryota</taxon>
        <taxon>Fungi</taxon>
        <taxon>Dikarya</taxon>
        <taxon>Ascomycota</taxon>
        <taxon>Pezizomycotina</taxon>
        <taxon>Eurotiomycetes</taxon>
        <taxon>Eurotiomycetidae</taxon>
        <taxon>Eurotiales</taxon>
        <taxon>Aspergillaceae</taxon>
        <taxon>Aspergillus</taxon>
        <taxon>Aspergillus subgen. Fumigati</taxon>
    </lineage>
</organism>
<dbReference type="SUPFAM" id="SSF50022">
    <property type="entry name" value="ISP domain"/>
    <property type="match status" value="1"/>
</dbReference>
<keyword evidence="13" id="KW-0539">Nucleus</keyword>
<dbReference type="PROSITE" id="PS00570">
    <property type="entry name" value="RING_HYDROXYL_ALPHA"/>
    <property type="match status" value="1"/>
</dbReference>
<evidence type="ECO:0000256" key="15">
    <source>
        <dbReference type="SAM" id="MobiDB-lite"/>
    </source>
</evidence>
<dbReference type="Gene3D" id="2.102.10.10">
    <property type="entry name" value="Rieske [2Fe-2S] iron-sulphur domain"/>
    <property type="match status" value="1"/>
</dbReference>
<evidence type="ECO:0000256" key="9">
    <source>
        <dbReference type="ARBA" id="ARBA00023002"/>
    </source>
</evidence>
<feature type="compositionally biased region" description="Polar residues" evidence="15">
    <location>
        <begin position="447"/>
        <end position="457"/>
    </location>
</feature>
<gene>
    <name evidence="17" type="ORF">IFM60648_00792</name>
</gene>
<proteinExistence type="inferred from homology"/>
<dbReference type="EC" id="1.14.15.7" evidence="5"/>
<protein>
    <recommendedName>
        <fullName evidence="6">Choline monooxygenase, chloroplastic</fullName>
        <ecNumber evidence="5">1.14.15.7</ecNumber>
    </recommendedName>
</protein>
<dbReference type="CDD" id="cd03469">
    <property type="entry name" value="Rieske_RO_Alpha_N"/>
    <property type="match status" value="1"/>
</dbReference>
<accession>A0ABQ0ZSK9</accession>
<keyword evidence="10" id="KW-0408">Iron</keyword>
<sequence length="1032" mass="117529">MAATVASWFGYTPSAPRDQKLPDELPKALPASWYYSPEIYQLERRAIFSKKWILVTHKLRFTKPGDFLRFEEAGFSFVLCLDREGNFNGFHNICRHRAFPLISEDEGNARILSCKYHGWSYGLNGKLAKAPKFEDVPGFQKEDQSLFPVHVHTDALGFIWVNLDSSPNPVPWEEDFNGVDRQERFQRFDFTQYKFDHTWQMAGDYNWKTLADNYNECYHCTVAHPDVAKLADLSYYYTVSTPGHIQHFSRPKPDKVDEDIQNASTYYFPNACMTVSPHFFYMMRCVPTSAATCSMEYEVYRHINASDEDFEYIDSFFKRVLDEDKHLCNAAQKNLNAGVFVNGQLHPDLESAPLFFQNTVRTLLRSHRDEERKMKREIWPARQHSAGQATAEDIAFCSGRYDSLQRSPGSDGVLENRLQQLEEKMESILEGSIPSRHVETPKAYSRGLQSRGSTSESSKTREMSLTPGNPSDESSLDNADILPFAMPPKEIVAEGIALYFQYCHKQPLWLFLPDSLSIPERCRSEVLFGILSLALRYSNNPFLDGRTDRMCRQYAEAARSYVMFRIVQGTVDLSTLQCLCLIALAEYIANDTHLAWLHIGLATNLAKCAGLDIEQHKGESTPALEERRRVFWSIHLLNQQYAPHSMQLNMLRDIQNPKYMAVNVDSPREMGMKPPQTPQENGALGGIWVYMVQLSTLWSEVQHYVSHCASGDTTPPWSVDSGYCIIGAHLMDIETKFPTSHRYDSVRFQERSPEELNRAREYWSPWLYLQFTYHAVHSVLNHPFLYSWRPQQSAQLAVPNTFWKTSSELALIHTTWTARLIDMITEKEYQLSDPFLGHVVAIAATILIYYCRAADPTVRESAQRKLETCTRFLSDLATKWPRIQAIHHKIEGLIQSAFASPFASPGDGLFDASFLQPPGQKHPDQTTVETEIFHRSARTVDTSDGGQALPPFSSTVHHRGASENSQSGPWSGTNSIAAEGGPSQGPLPREALGWSGLGFPGDVSFMDVTRDPFFQFQDHENPYQGIWEIGNL</sequence>
<evidence type="ECO:0000313" key="17">
    <source>
        <dbReference type="EMBL" id="GFF63021.1"/>
    </source>
</evidence>
<dbReference type="InterPro" id="IPR015881">
    <property type="entry name" value="ARHD_Rieske_2Fe_2S"/>
</dbReference>
<evidence type="ECO:0000256" key="2">
    <source>
        <dbReference type="ARBA" id="ARBA00002149"/>
    </source>
</evidence>
<evidence type="ECO:0000259" key="16">
    <source>
        <dbReference type="PROSITE" id="PS51296"/>
    </source>
</evidence>
<name>A0ABQ0ZSK9_ASPLE</name>
<feature type="region of interest" description="Disordered" evidence="15">
    <location>
        <begin position="439"/>
        <end position="476"/>
    </location>
</feature>
<evidence type="ECO:0000256" key="3">
    <source>
        <dbReference type="ARBA" id="ARBA00004866"/>
    </source>
</evidence>
<dbReference type="CDD" id="cd00680">
    <property type="entry name" value="RHO_alpha_C"/>
    <property type="match status" value="1"/>
</dbReference>
<comment type="similarity">
    <text evidence="4">Belongs to the choline monooxygenase family.</text>
</comment>
<keyword evidence="11" id="KW-0411">Iron-sulfur</keyword>
<comment type="cofactor">
    <cofactor evidence="1">
        <name>Fe cation</name>
        <dbReference type="ChEBI" id="CHEBI:24875"/>
    </cofactor>
</comment>
<comment type="caution">
    <text evidence="17">The sequence shown here is derived from an EMBL/GenBank/DDBJ whole genome shotgun (WGS) entry which is preliminary data.</text>
</comment>
<evidence type="ECO:0000256" key="11">
    <source>
        <dbReference type="ARBA" id="ARBA00023014"/>
    </source>
</evidence>
<dbReference type="Proteomes" id="UP000465220">
    <property type="component" value="Unassembled WGS sequence"/>
</dbReference>
<reference evidence="17 18" key="1">
    <citation type="submission" date="2020-01" db="EMBL/GenBank/DDBJ databases">
        <title>Draft genome sequence of Aspergillus lentulus IFM 60648.</title>
        <authorList>
            <person name="Takahashi H."/>
            <person name="Yaguchi T."/>
        </authorList>
    </citation>
    <scope>NUCLEOTIDE SEQUENCE [LARGE SCALE GENOMIC DNA]</scope>
    <source>
        <strain evidence="17 18">IFM 60648</strain>
    </source>
</reference>
<feature type="compositionally biased region" description="Polar residues" evidence="15">
    <location>
        <begin position="962"/>
        <end position="976"/>
    </location>
</feature>
<dbReference type="InterPro" id="IPR017941">
    <property type="entry name" value="Rieske_2Fe-2S"/>
</dbReference>
<evidence type="ECO:0000256" key="4">
    <source>
        <dbReference type="ARBA" id="ARBA00010848"/>
    </source>
</evidence>
<dbReference type="Pfam" id="PF04082">
    <property type="entry name" value="Fungal_trans"/>
    <property type="match status" value="1"/>
</dbReference>
<dbReference type="InterPro" id="IPR001663">
    <property type="entry name" value="Rng_hydr_dOase-A"/>
</dbReference>
<keyword evidence="8" id="KW-0479">Metal-binding</keyword>
<evidence type="ECO:0000313" key="18">
    <source>
        <dbReference type="Proteomes" id="UP000465220"/>
    </source>
</evidence>
<keyword evidence="12" id="KW-0520">NAD</keyword>
<keyword evidence="7" id="KW-0001">2Fe-2S</keyword>
<dbReference type="PANTHER" id="PTHR43756">
    <property type="entry name" value="CHOLINE MONOOXYGENASE, CHLOROPLASTIC"/>
    <property type="match status" value="1"/>
</dbReference>
<feature type="domain" description="Rieske" evidence="16">
    <location>
        <begin position="54"/>
        <end position="150"/>
    </location>
</feature>
<dbReference type="Pfam" id="PF00355">
    <property type="entry name" value="Rieske"/>
    <property type="match status" value="1"/>
</dbReference>
<feature type="compositionally biased region" description="Polar residues" evidence="15">
    <location>
        <begin position="466"/>
        <end position="476"/>
    </location>
</feature>
<dbReference type="CDD" id="cd12148">
    <property type="entry name" value="fungal_TF_MHR"/>
    <property type="match status" value="1"/>
</dbReference>
<evidence type="ECO:0000256" key="13">
    <source>
        <dbReference type="ARBA" id="ARBA00023242"/>
    </source>
</evidence>
<dbReference type="PANTHER" id="PTHR43756:SF5">
    <property type="entry name" value="CHOLINE MONOOXYGENASE, CHLOROPLASTIC"/>
    <property type="match status" value="1"/>
</dbReference>
<dbReference type="Pfam" id="PF00848">
    <property type="entry name" value="Ring_hydroxyl_A"/>
    <property type="match status" value="1"/>
</dbReference>
<dbReference type="PRINTS" id="PR00090">
    <property type="entry name" value="RNGDIOXGNASE"/>
</dbReference>
<evidence type="ECO:0000256" key="6">
    <source>
        <dbReference type="ARBA" id="ARBA00014931"/>
    </source>
</evidence>
<evidence type="ECO:0000256" key="1">
    <source>
        <dbReference type="ARBA" id="ARBA00001962"/>
    </source>
</evidence>
<comment type="pathway">
    <text evidence="3">Amine and polyamine biosynthesis; betaine biosynthesis via choline pathway; betaine aldehyde from choline (monooxygenase route): step 1/1.</text>
</comment>
<evidence type="ECO:0000256" key="7">
    <source>
        <dbReference type="ARBA" id="ARBA00022714"/>
    </source>
</evidence>
<evidence type="ECO:0000256" key="12">
    <source>
        <dbReference type="ARBA" id="ARBA00023027"/>
    </source>
</evidence>
<dbReference type="PROSITE" id="PS51296">
    <property type="entry name" value="RIESKE"/>
    <property type="match status" value="1"/>
</dbReference>
<keyword evidence="9" id="KW-0560">Oxidoreductase</keyword>
<dbReference type="SUPFAM" id="SSF55961">
    <property type="entry name" value="Bet v1-like"/>
    <property type="match status" value="1"/>
</dbReference>
<keyword evidence="18" id="KW-1185">Reference proteome</keyword>
<evidence type="ECO:0000256" key="8">
    <source>
        <dbReference type="ARBA" id="ARBA00022723"/>
    </source>
</evidence>
<feature type="region of interest" description="Disordered" evidence="15">
    <location>
        <begin position="938"/>
        <end position="993"/>
    </location>
</feature>
<evidence type="ECO:0000256" key="5">
    <source>
        <dbReference type="ARBA" id="ARBA00012763"/>
    </source>
</evidence>
<dbReference type="InterPro" id="IPR015879">
    <property type="entry name" value="Ring_hydroxy_dOase_asu_C_dom"/>
</dbReference>
<comment type="catalytic activity">
    <reaction evidence="14">
        <text>choline + 2 reduced [2Fe-2S]-[ferredoxin] + O2 + 2 H(+) = betaine aldehyde hydrate + 2 oxidized [2Fe-2S]-[ferredoxin] + H2O</text>
        <dbReference type="Rhea" id="RHEA:17769"/>
        <dbReference type="Rhea" id="RHEA-COMP:10000"/>
        <dbReference type="Rhea" id="RHEA-COMP:10001"/>
        <dbReference type="ChEBI" id="CHEBI:15354"/>
        <dbReference type="ChEBI" id="CHEBI:15377"/>
        <dbReference type="ChEBI" id="CHEBI:15378"/>
        <dbReference type="ChEBI" id="CHEBI:15379"/>
        <dbReference type="ChEBI" id="CHEBI:15870"/>
        <dbReference type="ChEBI" id="CHEBI:33737"/>
        <dbReference type="ChEBI" id="CHEBI:33738"/>
        <dbReference type="EC" id="1.14.15.7"/>
    </reaction>
</comment>
<dbReference type="Gene3D" id="3.90.380.10">
    <property type="entry name" value="Naphthalene 1,2-dioxygenase Alpha Subunit, Chain A, domain 1"/>
    <property type="match status" value="2"/>
</dbReference>
<evidence type="ECO:0000256" key="14">
    <source>
        <dbReference type="ARBA" id="ARBA00049097"/>
    </source>
</evidence>
<comment type="function">
    <text evidence="2">Catalyzes the first step of the osmoprotectant glycine betaine synthesis.</text>
</comment>
<dbReference type="InterPro" id="IPR036922">
    <property type="entry name" value="Rieske_2Fe-2S_sf"/>
</dbReference>
<dbReference type="EMBL" id="BLKI01000003">
    <property type="protein sequence ID" value="GFF63021.1"/>
    <property type="molecule type" value="Genomic_DNA"/>
</dbReference>
<evidence type="ECO:0000256" key="10">
    <source>
        <dbReference type="ARBA" id="ARBA00023004"/>
    </source>
</evidence>